<evidence type="ECO:0000313" key="2">
    <source>
        <dbReference type="Proteomes" id="UP001596410"/>
    </source>
</evidence>
<keyword evidence="2" id="KW-1185">Reference proteome</keyword>
<proteinExistence type="predicted"/>
<sequence>RIPHLVFLSLKLTYTDYCTSSATPCGISPIMFIPQESHNFPDLLAFVRRTEASDVVLQLKST</sequence>
<comment type="caution">
    <text evidence="1">The sequence shown here is derived from an EMBL/GenBank/DDBJ whole genome shotgun (WGS) entry which is preliminary data.</text>
</comment>
<gene>
    <name evidence="1" type="ORF">ACFQIC_00240</name>
</gene>
<accession>A0ABW2EDS3</accession>
<feature type="non-terminal residue" evidence="1">
    <location>
        <position position="1"/>
    </location>
</feature>
<dbReference type="RefSeq" id="WP_390216885.1">
    <property type="nucleotide sequence ID" value="NZ_JBHSZV010000003.1"/>
</dbReference>
<name>A0ABW2EDS3_9BACI</name>
<dbReference type="Proteomes" id="UP001596410">
    <property type="component" value="Unassembled WGS sequence"/>
</dbReference>
<reference evidence="2" key="1">
    <citation type="journal article" date="2019" name="Int. J. Syst. Evol. Microbiol.">
        <title>The Global Catalogue of Microorganisms (GCM) 10K type strain sequencing project: providing services to taxonomists for standard genome sequencing and annotation.</title>
        <authorList>
            <consortium name="The Broad Institute Genomics Platform"/>
            <consortium name="The Broad Institute Genome Sequencing Center for Infectious Disease"/>
            <person name="Wu L."/>
            <person name="Ma J."/>
        </authorList>
    </citation>
    <scope>NUCLEOTIDE SEQUENCE [LARGE SCALE GENOMIC DNA]</scope>
    <source>
        <strain evidence="2">CGMCC 4.1621</strain>
    </source>
</reference>
<organism evidence="1 2">
    <name type="scientific">Halobacillus seohaensis</name>
    <dbReference type="NCBI Taxonomy" id="447421"/>
    <lineage>
        <taxon>Bacteria</taxon>
        <taxon>Bacillati</taxon>
        <taxon>Bacillota</taxon>
        <taxon>Bacilli</taxon>
        <taxon>Bacillales</taxon>
        <taxon>Bacillaceae</taxon>
        <taxon>Halobacillus</taxon>
    </lineage>
</organism>
<protein>
    <submittedName>
        <fullName evidence="1">Uncharacterized protein</fullName>
    </submittedName>
</protein>
<dbReference type="EMBL" id="JBHSZV010000003">
    <property type="protein sequence ID" value="MFC7060298.1"/>
    <property type="molecule type" value="Genomic_DNA"/>
</dbReference>
<evidence type="ECO:0000313" key="1">
    <source>
        <dbReference type="EMBL" id="MFC7060298.1"/>
    </source>
</evidence>